<dbReference type="PROSITE" id="PS01162">
    <property type="entry name" value="QOR_ZETA_CRYSTAL"/>
    <property type="match status" value="1"/>
</dbReference>
<dbReference type="InterPro" id="IPR013149">
    <property type="entry name" value="ADH-like_C"/>
</dbReference>
<gene>
    <name evidence="2" type="ORF">UCRPC4_g04199</name>
</gene>
<dbReference type="GO" id="GO:0016491">
    <property type="term" value="F:oxidoreductase activity"/>
    <property type="evidence" value="ECO:0007669"/>
    <property type="project" value="InterPro"/>
</dbReference>
<dbReference type="Proteomes" id="UP000053317">
    <property type="component" value="Unassembled WGS sequence"/>
</dbReference>
<dbReference type="EMBL" id="LCWF01000098">
    <property type="protein sequence ID" value="KKY20309.1"/>
    <property type="molecule type" value="Genomic_DNA"/>
</dbReference>
<feature type="domain" description="Enoyl reductase (ER)" evidence="1">
    <location>
        <begin position="11"/>
        <end position="336"/>
    </location>
</feature>
<evidence type="ECO:0000313" key="3">
    <source>
        <dbReference type="Proteomes" id="UP000053317"/>
    </source>
</evidence>
<dbReference type="Gene3D" id="3.40.50.720">
    <property type="entry name" value="NAD(P)-binding Rossmann-like Domain"/>
    <property type="match status" value="1"/>
</dbReference>
<dbReference type="OrthoDB" id="10257049at2759"/>
<dbReference type="Pfam" id="PF08240">
    <property type="entry name" value="ADH_N"/>
    <property type="match status" value="1"/>
</dbReference>
<accession>A0A0G2ECT8</accession>
<comment type="caution">
    <text evidence="2">The sequence shown here is derived from an EMBL/GenBank/DDBJ whole genome shotgun (WGS) entry which is preliminary data.</text>
</comment>
<evidence type="ECO:0000313" key="2">
    <source>
        <dbReference type="EMBL" id="KKY20309.1"/>
    </source>
</evidence>
<organism evidence="2 3">
    <name type="scientific">Phaeomoniella chlamydospora</name>
    <name type="common">Phaeoacremonium chlamydosporum</name>
    <dbReference type="NCBI Taxonomy" id="158046"/>
    <lineage>
        <taxon>Eukaryota</taxon>
        <taxon>Fungi</taxon>
        <taxon>Dikarya</taxon>
        <taxon>Ascomycota</taxon>
        <taxon>Pezizomycotina</taxon>
        <taxon>Eurotiomycetes</taxon>
        <taxon>Chaetothyriomycetidae</taxon>
        <taxon>Phaeomoniellales</taxon>
        <taxon>Phaeomoniellaceae</taxon>
        <taxon>Phaeomoniella</taxon>
    </lineage>
</organism>
<sequence>MKGIQVSSYIPSPDLLQVTDLPDLQPSPTHYLIKISAAGTNFFDLLQIAGKYQHQPPLPWISGSEFAGTVVAVPTSPSKSGKPWRFKVGDRVFGANQGAYATQIYAPEPSLLPIPASWSFRDAAGLYVTAPTAYTALVTRAQTQPGEWVLVHAGAGGVGLSAVQFAKALGATVIATASTDRKRQICLDFGADYVIDYRSPKWPDQVIEICKTHRTGNGKAGVDVVYDPVGMIGPSLKCVAWNARLLVIGFAAGKIEKLALNRVLLKNVSVIGLHLGEYAKKEPQTTVVVWKAIFDLIQQKKFRSIVFGDRKFVGLDSVKDALKALGERGTWGKVVCDIDDADSQKARL</sequence>
<dbReference type="InterPro" id="IPR051397">
    <property type="entry name" value="Zn-ADH-like_protein"/>
</dbReference>
<dbReference type="Gene3D" id="3.90.180.10">
    <property type="entry name" value="Medium-chain alcohol dehydrogenases, catalytic domain"/>
    <property type="match status" value="1"/>
</dbReference>
<dbReference type="CDD" id="cd08241">
    <property type="entry name" value="QOR1"/>
    <property type="match status" value="1"/>
</dbReference>
<keyword evidence="3" id="KW-1185">Reference proteome</keyword>
<dbReference type="InterPro" id="IPR020843">
    <property type="entry name" value="ER"/>
</dbReference>
<dbReference type="GO" id="GO:0005739">
    <property type="term" value="C:mitochondrion"/>
    <property type="evidence" value="ECO:0007669"/>
    <property type="project" value="TreeGrafter"/>
</dbReference>
<dbReference type="InterPro" id="IPR002364">
    <property type="entry name" value="Quin_OxRdtase/zeta-crystal_CS"/>
</dbReference>
<name>A0A0G2ECT8_PHACM</name>
<reference evidence="2 3" key="2">
    <citation type="submission" date="2015-05" db="EMBL/GenBank/DDBJ databases">
        <authorList>
            <person name="Morales-Cruz A."/>
            <person name="Amrine K.C."/>
            <person name="Cantu D."/>
        </authorList>
    </citation>
    <scope>NUCLEOTIDE SEQUENCE [LARGE SCALE GENOMIC DNA]</scope>
    <source>
        <strain evidence="2">UCRPC4</strain>
    </source>
</reference>
<dbReference type="InterPro" id="IPR036291">
    <property type="entry name" value="NAD(P)-bd_dom_sf"/>
</dbReference>
<proteinExistence type="predicted"/>
<evidence type="ECO:0000259" key="1">
    <source>
        <dbReference type="SMART" id="SM00829"/>
    </source>
</evidence>
<dbReference type="PANTHER" id="PTHR43677:SF4">
    <property type="entry name" value="QUINONE OXIDOREDUCTASE-LIKE PROTEIN 2"/>
    <property type="match status" value="1"/>
</dbReference>
<dbReference type="Pfam" id="PF00107">
    <property type="entry name" value="ADH_zinc_N"/>
    <property type="match status" value="1"/>
</dbReference>
<dbReference type="InterPro" id="IPR011032">
    <property type="entry name" value="GroES-like_sf"/>
</dbReference>
<dbReference type="PANTHER" id="PTHR43677">
    <property type="entry name" value="SHORT-CHAIN DEHYDROGENASE/REDUCTASE"/>
    <property type="match status" value="1"/>
</dbReference>
<dbReference type="InterPro" id="IPR013154">
    <property type="entry name" value="ADH-like_N"/>
</dbReference>
<dbReference type="GO" id="GO:0008270">
    <property type="term" value="F:zinc ion binding"/>
    <property type="evidence" value="ECO:0007669"/>
    <property type="project" value="InterPro"/>
</dbReference>
<dbReference type="SUPFAM" id="SSF50129">
    <property type="entry name" value="GroES-like"/>
    <property type="match status" value="1"/>
</dbReference>
<dbReference type="SMART" id="SM00829">
    <property type="entry name" value="PKS_ER"/>
    <property type="match status" value="1"/>
</dbReference>
<dbReference type="AlphaFoldDB" id="A0A0G2ECT8"/>
<dbReference type="SUPFAM" id="SSF51735">
    <property type="entry name" value="NAD(P)-binding Rossmann-fold domains"/>
    <property type="match status" value="1"/>
</dbReference>
<reference evidence="2 3" key="1">
    <citation type="submission" date="2015-05" db="EMBL/GenBank/DDBJ databases">
        <title>Distinctive expansion of gene families associated with plant cell wall degradation and secondary metabolism in the genomes of grapevine trunk pathogens.</title>
        <authorList>
            <person name="Lawrence D.P."/>
            <person name="Travadon R."/>
            <person name="Rolshausen P.E."/>
            <person name="Baumgartner K."/>
        </authorList>
    </citation>
    <scope>NUCLEOTIDE SEQUENCE [LARGE SCALE GENOMIC DNA]</scope>
    <source>
        <strain evidence="2">UCRPC4</strain>
    </source>
</reference>
<protein>
    <submittedName>
        <fullName evidence="2">Putative alcohol zinc-containing</fullName>
    </submittedName>
</protein>